<feature type="region of interest" description="Disordered" evidence="1">
    <location>
        <begin position="1"/>
        <end position="26"/>
    </location>
</feature>
<dbReference type="Proteomes" id="UP001386955">
    <property type="component" value="Unassembled WGS sequence"/>
</dbReference>
<proteinExistence type="predicted"/>
<evidence type="ECO:0000256" key="1">
    <source>
        <dbReference type="SAM" id="MobiDB-lite"/>
    </source>
</evidence>
<reference evidence="2 3" key="1">
    <citation type="submission" date="2024-01" db="EMBL/GenBank/DDBJ databases">
        <title>The genomes of 5 underutilized Papilionoideae crops provide insights into root nodulation and disease resistanc.</title>
        <authorList>
            <person name="Jiang F."/>
        </authorList>
    </citation>
    <scope>NUCLEOTIDE SEQUENCE [LARGE SCALE GENOMIC DNA]</scope>
    <source>
        <strain evidence="2">DUOXIRENSHENG_FW03</strain>
        <tissue evidence="2">Leaves</tissue>
    </source>
</reference>
<protein>
    <submittedName>
        <fullName evidence="2">Uncharacterized protein</fullName>
    </submittedName>
</protein>
<dbReference type="EMBL" id="JAYMYS010000002">
    <property type="protein sequence ID" value="KAK7405926.1"/>
    <property type="molecule type" value="Genomic_DNA"/>
</dbReference>
<accession>A0AAN9STL3</accession>
<keyword evidence="3" id="KW-1185">Reference proteome</keyword>
<feature type="compositionally biased region" description="Basic and acidic residues" evidence="1">
    <location>
        <begin position="1"/>
        <end position="15"/>
    </location>
</feature>
<sequence length="111" mass="12601">MDSEGEGVKTPKMELETEGSPNSKIKGVGNISSKDIIFRADKIDLKSLDTRLEKHLSRVWSRIIESKRPKEEWEVDLAKLDLRYVEARGAYGIVYKGTYDNRDVAECAARV</sequence>
<gene>
    <name evidence="2" type="ORF">VNO78_07538</name>
</gene>
<name>A0AAN9STL3_PSOTE</name>
<evidence type="ECO:0000313" key="3">
    <source>
        <dbReference type="Proteomes" id="UP001386955"/>
    </source>
</evidence>
<evidence type="ECO:0000313" key="2">
    <source>
        <dbReference type="EMBL" id="KAK7405926.1"/>
    </source>
</evidence>
<organism evidence="2 3">
    <name type="scientific">Psophocarpus tetragonolobus</name>
    <name type="common">Winged bean</name>
    <name type="synonym">Dolichos tetragonolobus</name>
    <dbReference type="NCBI Taxonomy" id="3891"/>
    <lineage>
        <taxon>Eukaryota</taxon>
        <taxon>Viridiplantae</taxon>
        <taxon>Streptophyta</taxon>
        <taxon>Embryophyta</taxon>
        <taxon>Tracheophyta</taxon>
        <taxon>Spermatophyta</taxon>
        <taxon>Magnoliopsida</taxon>
        <taxon>eudicotyledons</taxon>
        <taxon>Gunneridae</taxon>
        <taxon>Pentapetalae</taxon>
        <taxon>rosids</taxon>
        <taxon>fabids</taxon>
        <taxon>Fabales</taxon>
        <taxon>Fabaceae</taxon>
        <taxon>Papilionoideae</taxon>
        <taxon>50 kb inversion clade</taxon>
        <taxon>NPAAA clade</taxon>
        <taxon>indigoferoid/millettioid clade</taxon>
        <taxon>Phaseoleae</taxon>
        <taxon>Psophocarpus</taxon>
    </lineage>
</organism>
<comment type="caution">
    <text evidence="2">The sequence shown here is derived from an EMBL/GenBank/DDBJ whole genome shotgun (WGS) entry which is preliminary data.</text>
</comment>
<dbReference type="AlphaFoldDB" id="A0AAN9STL3"/>